<comment type="caution">
    <text evidence="1">The sequence shown here is derived from an EMBL/GenBank/DDBJ whole genome shotgun (WGS) entry which is preliminary data.</text>
</comment>
<keyword evidence="2" id="KW-1185">Reference proteome</keyword>
<organism evidence="1 2">
    <name type="scientific">Sphingobacterium puteale</name>
    <dbReference type="NCBI Taxonomy" id="2420510"/>
    <lineage>
        <taxon>Bacteria</taxon>
        <taxon>Pseudomonadati</taxon>
        <taxon>Bacteroidota</taxon>
        <taxon>Sphingobacteriia</taxon>
        <taxon>Sphingobacteriales</taxon>
        <taxon>Sphingobacteriaceae</taxon>
        <taxon>Sphingobacterium</taxon>
    </lineage>
</organism>
<name>A0A420W432_9SPHI</name>
<evidence type="ECO:0000313" key="1">
    <source>
        <dbReference type="EMBL" id="RKO73358.1"/>
    </source>
</evidence>
<dbReference type="OrthoDB" id="648163at2"/>
<dbReference type="Pfam" id="PF19781">
    <property type="entry name" value="DUF6266"/>
    <property type="match status" value="1"/>
</dbReference>
<proteinExistence type="predicted"/>
<dbReference type="AlphaFoldDB" id="A0A420W432"/>
<gene>
    <name evidence="1" type="ORF">D7322_01440</name>
</gene>
<sequence>MAILEDGPNGGFRGKVGSVYGYNLKGQWIIRGARRKSNKPPTEGQRLHRQKLKLVGEFCRENKPVFDFGYRLKKDKESRYGAFQLAQKHVFNEVVAFDADNNPVVNFENLKVFAGELLSPKHAKVSLNNGLIDLEWTPNSAYNDEIYKLNLAFVSLRDLSSLKLAIANAADGHCSMEVPIELNLNAEYHVYIGFWNTFYNEISDSTYCGLLR</sequence>
<dbReference type="RefSeq" id="WP_121120684.1">
    <property type="nucleotide sequence ID" value="NZ_CP158959.1"/>
</dbReference>
<accession>A0A420W432</accession>
<dbReference type="Proteomes" id="UP000282423">
    <property type="component" value="Unassembled WGS sequence"/>
</dbReference>
<reference evidence="1 2" key="1">
    <citation type="submission" date="2018-10" db="EMBL/GenBank/DDBJ databases">
        <title>Sphingobacterium sp. M05W1-28.</title>
        <authorList>
            <person name="Cai H."/>
        </authorList>
    </citation>
    <scope>NUCLEOTIDE SEQUENCE [LARGE SCALE GENOMIC DNA]</scope>
    <source>
        <strain evidence="1 2">M05W1-28</strain>
    </source>
</reference>
<dbReference type="InterPro" id="IPR046233">
    <property type="entry name" value="DUF6266"/>
</dbReference>
<protein>
    <submittedName>
        <fullName evidence="1">Uncharacterized protein</fullName>
    </submittedName>
</protein>
<evidence type="ECO:0000313" key="2">
    <source>
        <dbReference type="Proteomes" id="UP000282423"/>
    </source>
</evidence>
<dbReference type="EMBL" id="RBWS01000001">
    <property type="protein sequence ID" value="RKO73358.1"/>
    <property type="molecule type" value="Genomic_DNA"/>
</dbReference>